<dbReference type="PANTHER" id="PTHR10353">
    <property type="entry name" value="GLYCOSYL HYDROLASE"/>
    <property type="match status" value="1"/>
</dbReference>
<sequence length="514" mass="58266">MATKDGVVFCLLALATAVICNAGDVDPPPFSRRDFPKHFIFGAASSAYQIEGAAFTDGKEASIWDVYTERYPEKIMDGSNGLVAADFYHRYKDDVKLVKDMGVDAFRFSISWPRILPRGRISGGVNPLGIKFYNDLINELLANGITPFVTLFHWDLPNALEEEYCGFLSPLIVKDFRDYADLCFKEFGDRVKFWMTVNEPELVSSFGYDGGIFAPGRCSIYVGNCSAGDSGTEPYIVAHHKLLAHAATVEIYRKKYKATQNGVIGVSLASDWVMPIDHQPANRLAASRALDFTLGWILDPVMYGRYPKSMQAIVGDRLPQFSEKESHMLRNSVDYVGLQYYTTKFATDTGVSDSNELRYTTDMHADLSNYDQNGNPVGEPTPLSWLFIYPAGLRDLMLYIKERYNNPLIFITENGMADGNDKSISLEEALNDTQRIRYHEGHLSYILQAIEDGVNVRGYFPWTFIDTFEWVHGYTARFGLYFVDFEGDLKRYAKKSVSWFKTFLTMDNFPRDEL</sequence>
<comment type="caution">
    <text evidence="8">The sequence shown here is derived from an EMBL/GenBank/DDBJ whole genome shotgun (WGS) entry which is preliminary data.</text>
</comment>
<dbReference type="Gene3D" id="3.20.20.80">
    <property type="entry name" value="Glycosidases"/>
    <property type="match status" value="1"/>
</dbReference>
<gene>
    <name evidence="8" type="ORF">Nepgr_029113</name>
</gene>
<dbReference type="FunFam" id="3.20.20.80:FF:000020">
    <property type="entry name" value="Beta-glucosidase 12"/>
    <property type="match status" value="1"/>
</dbReference>
<feature type="active site" description="Nucleophile" evidence="4">
    <location>
        <position position="413"/>
    </location>
</feature>
<proteinExistence type="inferred from homology"/>
<evidence type="ECO:0000256" key="2">
    <source>
        <dbReference type="ARBA" id="ARBA00022801"/>
    </source>
</evidence>
<accession>A0AAD3Y4K1</accession>
<keyword evidence="3 6" id="KW-0326">Glycosidase</keyword>
<name>A0AAD3Y4K1_NEPGR</name>
<evidence type="ECO:0000256" key="4">
    <source>
        <dbReference type="PROSITE-ProRule" id="PRU10055"/>
    </source>
</evidence>
<evidence type="ECO:0000256" key="6">
    <source>
        <dbReference type="RuleBase" id="RU004468"/>
    </source>
</evidence>
<dbReference type="GO" id="GO:0008422">
    <property type="term" value="F:beta-glucosidase activity"/>
    <property type="evidence" value="ECO:0007669"/>
    <property type="project" value="TreeGrafter"/>
</dbReference>
<protein>
    <recommendedName>
        <fullName evidence="10">Beta-glucosidase</fullName>
    </recommendedName>
</protein>
<dbReference type="Proteomes" id="UP001279734">
    <property type="component" value="Unassembled WGS sequence"/>
</dbReference>
<dbReference type="EMBL" id="BSYO01000032">
    <property type="protein sequence ID" value="GMH27270.1"/>
    <property type="molecule type" value="Genomic_DNA"/>
</dbReference>
<keyword evidence="9" id="KW-1185">Reference proteome</keyword>
<keyword evidence="2 6" id="KW-0378">Hydrolase</keyword>
<evidence type="ECO:0008006" key="10">
    <source>
        <dbReference type="Google" id="ProtNLM"/>
    </source>
</evidence>
<reference evidence="8" key="1">
    <citation type="submission" date="2023-05" db="EMBL/GenBank/DDBJ databases">
        <title>Nepenthes gracilis genome sequencing.</title>
        <authorList>
            <person name="Fukushima K."/>
        </authorList>
    </citation>
    <scope>NUCLEOTIDE SEQUENCE</scope>
    <source>
        <strain evidence="8">SING2019-196</strain>
    </source>
</reference>
<evidence type="ECO:0000256" key="7">
    <source>
        <dbReference type="SAM" id="SignalP"/>
    </source>
</evidence>
<keyword evidence="7" id="KW-0732">Signal</keyword>
<organism evidence="8 9">
    <name type="scientific">Nepenthes gracilis</name>
    <name type="common">Slender pitcher plant</name>
    <dbReference type="NCBI Taxonomy" id="150966"/>
    <lineage>
        <taxon>Eukaryota</taxon>
        <taxon>Viridiplantae</taxon>
        <taxon>Streptophyta</taxon>
        <taxon>Embryophyta</taxon>
        <taxon>Tracheophyta</taxon>
        <taxon>Spermatophyta</taxon>
        <taxon>Magnoliopsida</taxon>
        <taxon>eudicotyledons</taxon>
        <taxon>Gunneridae</taxon>
        <taxon>Pentapetalae</taxon>
        <taxon>Caryophyllales</taxon>
        <taxon>Nepenthaceae</taxon>
        <taxon>Nepenthes</taxon>
    </lineage>
</organism>
<evidence type="ECO:0000313" key="9">
    <source>
        <dbReference type="Proteomes" id="UP001279734"/>
    </source>
</evidence>
<dbReference type="PROSITE" id="PS00572">
    <property type="entry name" value="GLYCOSYL_HYDROL_F1_1"/>
    <property type="match status" value="1"/>
</dbReference>
<comment type="similarity">
    <text evidence="1 5">Belongs to the glycosyl hydrolase 1 family.</text>
</comment>
<evidence type="ECO:0000256" key="1">
    <source>
        <dbReference type="ARBA" id="ARBA00010838"/>
    </source>
</evidence>
<dbReference type="InterPro" id="IPR017853">
    <property type="entry name" value="GH"/>
</dbReference>
<evidence type="ECO:0000256" key="5">
    <source>
        <dbReference type="RuleBase" id="RU003690"/>
    </source>
</evidence>
<dbReference type="Pfam" id="PF00232">
    <property type="entry name" value="Glyco_hydro_1"/>
    <property type="match status" value="1"/>
</dbReference>
<dbReference type="InterPro" id="IPR001360">
    <property type="entry name" value="Glyco_hydro_1"/>
</dbReference>
<dbReference type="GO" id="GO:0005975">
    <property type="term" value="P:carbohydrate metabolic process"/>
    <property type="evidence" value="ECO:0007669"/>
    <property type="project" value="InterPro"/>
</dbReference>
<dbReference type="PRINTS" id="PR00131">
    <property type="entry name" value="GLHYDRLASE1"/>
</dbReference>
<dbReference type="SUPFAM" id="SSF51445">
    <property type="entry name" value="(Trans)glycosidases"/>
    <property type="match status" value="1"/>
</dbReference>
<dbReference type="PANTHER" id="PTHR10353:SF297">
    <property type="entry name" value="VICIANIN HYDROLASE-LIKE"/>
    <property type="match status" value="1"/>
</dbReference>
<feature type="signal peptide" evidence="7">
    <location>
        <begin position="1"/>
        <end position="22"/>
    </location>
</feature>
<feature type="chain" id="PRO_5042273509" description="Beta-glucosidase" evidence="7">
    <location>
        <begin position="23"/>
        <end position="514"/>
    </location>
</feature>
<evidence type="ECO:0000256" key="3">
    <source>
        <dbReference type="ARBA" id="ARBA00023295"/>
    </source>
</evidence>
<dbReference type="InterPro" id="IPR033132">
    <property type="entry name" value="GH_1_N_CS"/>
</dbReference>
<dbReference type="PROSITE" id="PS00653">
    <property type="entry name" value="GLYCOSYL_HYDROL_F1_2"/>
    <property type="match status" value="1"/>
</dbReference>
<evidence type="ECO:0000313" key="8">
    <source>
        <dbReference type="EMBL" id="GMH27270.1"/>
    </source>
</evidence>
<dbReference type="AlphaFoldDB" id="A0AAD3Y4K1"/>
<dbReference type="InterPro" id="IPR018120">
    <property type="entry name" value="Glyco_hydro_1_AS"/>
</dbReference>